<dbReference type="AlphaFoldDB" id="A0A9E7C0S4"/>
<dbReference type="InterPro" id="IPR017592">
    <property type="entry name" value="Pilus_assmbl_Flp-typ_CpaB"/>
</dbReference>
<gene>
    <name evidence="2" type="ORF">DSM104329_02093</name>
</gene>
<organism evidence="2 3">
    <name type="scientific">Capillimicrobium parvum</name>
    <dbReference type="NCBI Taxonomy" id="2884022"/>
    <lineage>
        <taxon>Bacteria</taxon>
        <taxon>Bacillati</taxon>
        <taxon>Actinomycetota</taxon>
        <taxon>Thermoleophilia</taxon>
        <taxon>Solirubrobacterales</taxon>
        <taxon>Capillimicrobiaceae</taxon>
        <taxon>Capillimicrobium</taxon>
    </lineage>
</organism>
<dbReference type="SMART" id="SM00858">
    <property type="entry name" value="SAF"/>
    <property type="match status" value="1"/>
</dbReference>
<dbReference type="InterPro" id="IPR031571">
    <property type="entry name" value="RcpC_dom"/>
</dbReference>
<protein>
    <recommendedName>
        <fullName evidence="1">SAF domain-containing protein</fullName>
    </recommendedName>
</protein>
<dbReference type="Gene3D" id="3.90.1210.10">
    <property type="entry name" value="Antifreeze-like/N-acetylneuraminic acid synthase C-terminal domain"/>
    <property type="match status" value="1"/>
</dbReference>
<dbReference type="EMBL" id="CP087164">
    <property type="protein sequence ID" value="UGS35698.1"/>
    <property type="molecule type" value="Genomic_DNA"/>
</dbReference>
<feature type="domain" description="SAF" evidence="1">
    <location>
        <begin position="40"/>
        <end position="102"/>
    </location>
</feature>
<dbReference type="NCBIfam" id="TIGR03177">
    <property type="entry name" value="pilus_cpaB"/>
    <property type="match status" value="1"/>
</dbReference>
<dbReference type="Pfam" id="PF16976">
    <property type="entry name" value="RcpC"/>
    <property type="match status" value="1"/>
</dbReference>
<dbReference type="RefSeq" id="WP_259315380.1">
    <property type="nucleotide sequence ID" value="NZ_CP087164.1"/>
</dbReference>
<dbReference type="Proteomes" id="UP001162834">
    <property type="component" value="Chromosome"/>
</dbReference>
<evidence type="ECO:0000313" key="3">
    <source>
        <dbReference type="Proteomes" id="UP001162834"/>
    </source>
</evidence>
<dbReference type="KEGG" id="sbae:DSM104329_02093"/>
<evidence type="ECO:0000313" key="2">
    <source>
        <dbReference type="EMBL" id="UGS35698.1"/>
    </source>
</evidence>
<keyword evidence="3" id="KW-1185">Reference proteome</keyword>
<dbReference type="Pfam" id="PF08666">
    <property type="entry name" value="SAF"/>
    <property type="match status" value="1"/>
</dbReference>
<name>A0A9E7C0S4_9ACTN</name>
<proteinExistence type="predicted"/>
<reference evidence="2" key="1">
    <citation type="journal article" date="2022" name="Int. J. Syst. Evol. Microbiol.">
        <title>Pseudomonas aegrilactucae sp. nov. and Pseudomonas morbosilactucae sp. nov., pathogens causing bacterial rot of lettuce in Japan.</title>
        <authorList>
            <person name="Sawada H."/>
            <person name="Fujikawa T."/>
            <person name="Satou M."/>
        </authorList>
    </citation>
    <scope>NUCLEOTIDE SEQUENCE</scope>
    <source>
        <strain evidence="2">0166_1</strain>
    </source>
</reference>
<sequence length="227" mass="23319">MSRRRRGIVLAALALVLGGLAASDVAGREAALRERLGPLVAVVVAQRPLGSGARLRASDLGVRRVPQRFAPAGAFARPEELIGEQIGAPLGAGSDITAAALKVPEAARPGAPVRTGERVADVVAIGSPRAIVPGGRVDVLVTREAADGTAGSTELALEDVEVLAVRAADVGPGDRGDQHVAASLRVTLRQAVYLAAAQSFASELRLLPRAAGDRRHRRTPLAVGDSL</sequence>
<dbReference type="InterPro" id="IPR013974">
    <property type="entry name" value="SAF"/>
</dbReference>
<evidence type="ECO:0000259" key="1">
    <source>
        <dbReference type="SMART" id="SM00858"/>
    </source>
</evidence>
<dbReference type="CDD" id="cd11614">
    <property type="entry name" value="SAF_CpaB_FlgA_like"/>
    <property type="match status" value="1"/>
</dbReference>
<accession>A0A9E7C0S4</accession>